<keyword evidence="3" id="KW-1185">Reference proteome</keyword>
<feature type="domain" description="HTH cro/C1-type" evidence="1">
    <location>
        <begin position="9"/>
        <end position="32"/>
    </location>
</feature>
<dbReference type="AlphaFoldDB" id="A0A2K2FA39"/>
<dbReference type="OrthoDB" id="9801008at2"/>
<dbReference type="PROSITE" id="PS50943">
    <property type="entry name" value="HTH_CROC1"/>
    <property type="match status" value="1"/>
</dbReference>
<evidence type="ECO:0000259" key="1">
    <source>
        <dbReference type="PROSITE" id="PS50943"/>
    </source>
</evidence>
<dbReference type="Gene3D" id="1.10.260.40">
    <property type="entry name" value="lambda repressor-like DNA-binding domains"/>
    <property type="match status" value="1"/>
</dbReference>
<dbReference type="RefSeq" id="WP_103082460.1">
    <property type="nucleotide sequence ID" value="NZ_CP021850.1"/>
</dbReference>
<dbReference type="Pfam" id="PF01381">
    <property type="entry name" value="HTH_3"/>
    <property type="match status" value="1"/>
</dbReference>
<dbReference type="CDD" id="cd00093">
    <property type="entry name" value="HTH_XRE"/>
    <property type="match status" value="1"/>
</dbReference>
<gene>
    <name evidence="2" type="ORF">CDQ84_14540</name>
</gene>
<dbReference type="EMBL" id="NIOJ01000044">
    <property type="protein sequence ID" value="PNT96820.1"/>
    <property type="molecule type" value="Genomic_DNA"/>
</dbReference>
<dbReference type="InterPro" id="IPR001387">
    <property type="entry name" value="Cro/C1-type_HTH"/>
</dbReference>
<name>A0A2K2FA39_9CLOT</name>
<dbReference type="InterPro" id="IPR010982">
    <property type="entry name" value="Lambda_DNA-bd_dom_sf"/>
</dbReference>
<evidence type="ECO:0000313" key="3">
    <source>
        <dbReference type="Proteomes" id="UP000236151"/>
    </source>
</evidence>
<dbReference type="SUPFAM" id="SSF47413">
    <property type="entry name" value="lambda repressor-like DNA-binding domains"/>
    <property type="match status" value="1"/>
</dbReference>
<comment type="caution">
    <text evidence="2">The sequence shown here is derived from an EMBL/GenBank/DDBJ whole genome shotgun (WGS) entry which is preliminary data.</text>
</comment>
<evidence type="ECO:0000313" key="2">
    <source>
        <dbReference type="EMBL" id="PNT96820.1"/>
    </source>
</evidence>
<proteinExistence type="predicted"/>
<dbReference type="KEGG" id="cthd:CDO33_08160"/>
<dbReference type="GO" id="GO:0003677">
    <property type="term" value="F:DNA binding"/>
    <property type="evidence" value="ECO:0007669"/>
    <property type="project" value="InterPro"/>
</dbReference>
<dbReference type="Proteomes" id="UP000236151">
    <property type="component" value="Unassembled WGS sequence"/>
</dbReference>
<organism evidence="2 3">
    <name type="scientific">Clostridium thermosuccinogenes</name>
    <dbReference type="NCBI Taxonomy" id="84032"/>
    <lineage>
        <taxon>Bacteria</taxon>
        <taxon>Bacillati</taxon>
        <taxon>Bacillota</taxon>
        <taxon>Clostridia</taxon>
        <taxon>Eubacteriales</taxon>
        <taxon>Clostridiaceae</taxon>
        <taxon>Clostridium</taxon>
    </lineage>
</organism>
<reference evidence="2 3" key="1">
    <citation type="submission" date="2017-06" db="EMBL/GenBank/DDBJ databases">
        <title>Investigating the central metabolism of Clostridium thermosuccinogenes.</title>
        <authorList>
            <person name="Koendjbiharie J.G."/>
            <person name="van Kranenburg R."/>
        </authorList>
    </citation>
    <scope>NUCLEOTIDE SEQUENCE [LARGE SCALE GENOMIC DNA]</scope>
    <source>
        <strain evidence="2 3">DSM 5806</strain>
    </source>
</reference>
<sequence>MNLNLGGSIRRLRKEHNISQEKLAEYLDVSHQNNS</sequence>
<accession>A0A2K2FA39</accession>
<protein>
    <recommendedName>
        <fullName evidence="1">HTH cro/C1-type domain-containing protein</fullName>
    </recommendedName>
</protein>